<gene>
    <name evidence="2" type="primary">gb14368</name>
    <name evidence="2" type="ORF">PR202_gb14368</name>
</gene>
<dbReference type="Gene3D" id="1.25.40.10">
    <property type="entry name" value="Tetratricopeptide repeat domain"/>
    <property type="match status" value="1"/>
</dbReference>
<dbReference type="AlphaFoldDB" id="A0AAV5EW45"/>
<accession>A0AAV5EW45</accession>
<sequence length="237" mass="25886">MAGGAASRPGKKNCGLRGERVARRAPARVPTCSGPGRTPPLVSASTTIGVTRHTSETGDHAPGLSIRVTSRSRRASKQLLCSRAGPRYDASLLGRTASLLGPKLRGGSKWVTRLISTNLKEHLATLLVLIHRKAAVPSSQLASPPRLSRLQRNKQRRDRQNPCGGAGCCRDHVEFVRPDKLMAKAEKLTKLSFTRWNADWKTATSLFRKDNEKAKDAFEKASKGQEMISSYPFEMSS</sequence>
<proteinExistence type="predicted"/>
<feature type="region of interest" description="Disordered" evidence="1">
    <location>
        <begin position="140"/>
        <end position="163"/>
    </location>
</feature>
<protein>
    <submittedName>
        <fullName evidence="2">Uncharacterized protein</fullName>
    </submittedName>
</protein>
<dbReference type="EMBL" id="BQKI01000079">
    <property type="protein sequence ID" value="GJN26440.1"/>
    <property type="molecule type" value="Genomic_DNA"/>
</dbReference>
<dbReference type="Proteomes" id="UP001054889">
    <property type="component" value="Unassembled WGS sequence"/>
</dbReference>
<dbReference type="InterPro" id="IPR011990">
    <property type="entry name" value="TPR-like_helical_dom_sf"/>
</dbReference>
<evidence type="ECO:0000313" key="2">
    <source>
        <dbReference type="EMBL" id="GJN26440.1"/>
    </source>
</evidence>
<organism evidence="2 3">
    <name type="scientific">Eleusine coracana subsp. coracana</name>
    <dbReference type="NCBI Taxonomy" id="191504"/>
    <lineage>
        <taxon>Eukaryota</taxon>
        <taxon>Viridiplantae</taxon>
        <taxon>Streptophyta</taxon>
        <taxon>Embryophyta</taxon>
        <taxon>Tracheophyta</taxon>
        <taxon>Spermatophyta</taxon>
        <taxon>Magnoliopsida</taxon>
        <taxon>Liliopsida</taxon>
        <taxon>Poales</taxon>
        <taxon>Poaceae</taxon>
        <taxon>PACMAD clade</taxon>
        <taxon>Chloridoideae</taxon>
        <taxon>Cynodonteae</taxon>
        <taxon>Eleusininae</taxon>
        <taxon>Eleusine</taxon>
    </lineage>
</organism>
<reference evidence="2" key="1">
    <citation type="journal article" date="2018" name="DNA Res.">
        <title>Multiple hybrid de novo genome assembly of finger millet, an orphan allotetraploid crop.</title>
        <authorList>
            <person name="Hatakeyama M."/>
            <person name="Aluri S."/>
            <person name="Balachadran M.T."/>
            <person name="Sivarajan S.R."/>
            <person name="Patrignani A."/>
            <person name="Gruter S."/>
            <person name="Poveda L."/>
            <person name="Shimizu-Inatsugi R."/>
            <person name="Baeten J."/>
            <person name="Francoijs K.J."/>
            <person name="Nataraja K.N."/>
            <person name="Reddy Y.A.N."/>
            <person name="Phadnis S."/>
            <person name="Ravikumar R.L."/>
            <person name="Schlapbach R."/>
            <person name="Sreeman S.M."/>
            <person name="Shimizu K.K."/>
        </authorList>
    </citation>
    <scope>NUCLEOTIDE SEQUENCE</scope>
</reference>
<comment type="caution">
    <text evidence="2">The sequence shown here is derived from an EMBL/GenBank/DDBJ whole genome shotgun (WGS) entry which is preliminary data.</text>
</comment>
<reference evidence="2" key="2">
    <citation type="submission" date="2021-12" db="EMBL/GenBank/DDBJ databases">
        <title>Resequencing data analysis of finger millet.</title>
        <authorList>
            <person name="Hatakeyama M."/>
            <person name="Aluri S."/>
            <person name="Balachadran M.T."/>
            <person name="Sivarajan S.R."/>
            <person name="Poveda L."/>
            <person name="Shimizu-Inatsugi R."/>
            <person name="Schlapbach R."/>
            <person name="Sreeman S.M."/>
            <person name="Shimizu K.K."/>
        </authorList>
    </citation>
    <scope>NUCLEOTIDE SEQUENCE</scope>
</reference>
<feature type="region of interest" description="Disordered" evidence="1">
    <location>
        <begin position="1"/>
        <end position="41"/>
    </location>
</feature>
<evidence type="ECO:0000313" key="3">
    <source>
        <dbReference type="Proteomes" id="UP001054889"/>
    </source>
</evidence>
<name>A0AAV5EW45_ELECO</name>
<keyword evidence="3" id="KW-1185">Reference proteome</keyword>
<evidence type="ECO:0000256" key="1">
    <source>
        <dbReference type="SAM" id="MobiDB-lite"/>
    </source>
</evidence>